<sequence>MFRLLSLLITIALFPFAVQADFFNNFFGQQQQRQQQQQREKFDYQRLQLKSKCNNYLCPETFACVDKPVDCPCPFPDSQTKCILPDKSNFVCIAKVDKKDLGDFSGEIRDCAWVEKAWNGLV</sequence>
<evidence type="ECO:0000313" key="2">
    <source>
        <dbReference type="Proteomes" id="UP001165064"/>
    </source>
</evidence>
<reference evidence="1" key="1">
    <citation type="submission" date="2023-04" db="EMBL/GenBank/DDBJ databases">
        <title>Ambrosiozyma monospora NBRC 10751.</title>
        <authorList>
            <person name="Ichikawa N."/>
            <person name="Sato H."/>
            <person name="Tonouchi N."/>
        </authorList>
    </citation>
    <scope>NUCLEOTIDE SEQUENCE</scope>
    <source>
        <strain evidence="1">NBRC 10751</strain>
    </source>
</reference>
<dbReference type="EMBL" id="BSXS01000994">
    <property type="protein sequence ID" value="GME74698.1"/>
    <property type="molecule type" value="Genomic_DNA"/>
</dbReference>
<accession>A0ACB5SVW0</accession>
<comment type="caution">
    <text evidence="1">The sequence shown here is derived from an EMBL/GenBank/DDBJ whole genome shotgun (WGS) entry which is preliminary data.</text>
</comment>
<protein>
    <submittedName>
        <fullName evidence="1">Unnamed protein product</fullName>
    </submittedName>
</protein>
<proteinExistence type="predicted"/>
<keyword evidence="2" id="KW-1185">Reference proteome</keyword>
<organism evidence="1 2">
    <name type="scientific">Ambrosiozyma monospora</name>
    <name type="common">Yeast</name>
    <name type="synonym">Endomycopsis monosporus</name>
    <dbReference type="NCBI Taxonomy" id="43982"/>
    <lineage>
        <taxon>Eukaryota</taxon>
        <taxon>Fungi</taxon>
        <taxon>Dikarya</taxon>
        <taxon>Ascomycota</taxon>
        <taxon>Saccharomycotina</taxon>
        <taxon>Pichiomycetes</taxon>
        <taxon>Pichiales</taxon>
        <taxon>Pichiaceae</taxon>
        <taxon>Ambrosiozyma</taxon>
    </lineage>
</organism>
<evidence type="ECO:0000313" key="1">
    <source>
        <dbReference type="EMBL" id="GME74698.1"/>
    </source>
</evidence>
<gene>
    <name evidence="1" type="ORF">Amon02_000186100</name>
</gene>
<dbReference type="Proteomes" id="UP001165064">
    <property type="component" value="Unassembled WGS sequence"/>
</dbReference>
<name>A0ACB5SVW0_AMBMO</name>